<dbReference type="InterPro" id="IPR024414">
    <property type="entry name" value="Uncharacterised_PrgI"/>
</dbReference>
<dbReference type="Pfam" id="PF12666">
    <property type="entry name" value="PrgI"/>
    <property type="match status" value="1"/>
</dbReference>
<sequence>MMIIMLPCFLLAMYEKNGQPLEKLLLHIYHVRFRPRRRPYRTDNYYAILMRQDQLIKEVNALVQNSSQKATSEKKYIRQPGKKANAQGTKRHSGPDIQGKAQTQAGT</sequence>
<organism evidence="2">
    <name type="scientific">bioreactor metagenome</name>
    <dbReference type="NCBI Taxonomy" id="1076179"/>
    <lineage>
        <taxon>unclassified sequences</taxon>
        <taxon>metagenomes</taxon>
        <taxon>ecological metagenomes</taxon>
    </lineage>
</organism>
<evidence type="ECO:0000256" key="1">
    <source>
        <dbReference type="SAM" id="MobiDB-lite"/>
    </source>
</evidence>
<gene>
    <name evidence="2" type="ORF">SDC9_182319</name>
</gene>
<comment type="caution">
    <text evidence="2">The sequence shown here is derived from an EMBL/GenBank/DDBJ whole genome shotgun (WGS) entry which is preliminary data.</text>
</comment>
<protein>
    <submittedName>
        <fullName evidence="2">Uncharacterized protein</fullName>
    </submittedName>
</protein>
<accession>A0A645H754</accession>
<dbReference type="EMBL" id="VSSQ01088067">
    <property type="protein sequence ID" value="MPN34825.1"/>
    <property type="molecule type" value="Genomic_DNA"/>
</dbReference>
<proteinExistence type="predicted"/>
<evidence type="ECO:0000313" key="2">
    <source>
        <dbReference type="EMBL" id="MPN34825.1"/>
    </source>
</evidence>
<feature type="region of interest" description="Disordered" evidence="1">
    <location>
        <begin position="67"/>
        <end position="107"/>
    </location>
</feature>
<dbReference type="AlphaFoldDB" id="A0A645H754"/>
<name>A0A645H754_9ZZZZ</name>
<reference evidence="2" key="1">
    <citation type="submission" date="2019-08" db="EMBL/GenBank/DDBJ databases">
        <authorList>
            <person name="Kucharzyk K."/>
            <person name="Murdoch R.W."/>
            <person name="Higgins S."/>
            <person name="Loffler F."/>
        </authorList>
    </citation>
    <scope>NUCLEOTIDE SEQUENCE</scope>
</reference>